<dbReference type="GO" id="GO:0003676">
    <property type="term" value="F:nucleic acid binding"/>
    <property type="evidence" value="ECO:0007669"/>
    <property type="project" value="InterPro"/>
</dbReference>
<dbReference type="InterPro" id="IPR012337">
    <property type="entry name" value="RNaseH-like_sf"/>
</dbReference>
<dbReference type="PROSITE" id="PS50879">
    <property type="entry name" value="RNASE_H_1"/>
    <property type="match status" value="1"/>
</dbReference>
<keyword evidence="3" id="KW-1185">Reference proteome</keyword>
<accession>A0AAE1JWM6</accession>
<dbReference type="SUPFAM" id="SSF53098">
    <property type="entry name" value="Ribonuclease H-like"/>
    <property type="match status" value="1"/>
</dbReference>
<protein>
    <recommendedName>
        <fullName evidence="1">RNase H type-1 domain-containing protein</fullName>
    </recommendedName>
</protein>
<evidence type="ECO:0000313" key="3">
    <source>
        <dbReference type="Proteomes" id="UP001293593"/>
    </source>
</evidence>
<comment type="caution">
    <text evidence="2">The sequence shown here is derived from an EMBL/GenBank/DDBJ whole genome shotgun (WGS) entry which is preliminary data.</text>
</comment>
<dbReference type="InterPro" id="IPR053151">
    <property type="entry name" value="RNase_H-like"/>
</dbReference>
<reference evidence="2" key="1">
    <citation type="submission" date="2023-10" db="EMBL/GenBank/DDBJ databases">
        <title>Chromosome-level genome of the transformable northern wattle, Acacia crassicarpa.</title>
        <authorList>
            <person name="Massaro I."/>
            <person name="Sinha N.R."/>
            <person name="Poethig S."/>
            <person name="Leichty A.R."/>
        </authorList>
    </citation>
    <scope>NUCLEOTIDE SEQUENCE</scope>
    <source>
        <strain evidence="2">Acra3RX</strain>
        <tissue evidence="2">Leaf</tissue>
    </source>
</reference>
<organism evidence="2 3">
    <name type="scientific">Acacia crassicarpa</name>
    <name type="common">northern wattle</name>
    <dbReference type="NCBI Taxonomy" id="499986"/>
    <lineage>
        <taxon>Eukaryota</taxon>
        <taxon>Viridiplantae</taxon>
        <taxon>Streptophyta</taxon>
        <taxon>Embryophyta</taxon>
        <taxon>Tracheophyta</taxon>
        <taxon>Spermatophyta</taxon>
        <taxon>Magnoliopsida</taxon>
        <taxon>eudicotyledons</taxon>
        <taxon>Gunneridae</taxon>
        <taxon>Pentapetalae</taxon>
        <taxon>rosids</taxon>
        <taxon>fabids</taxon>
        <taxon>Fabales</taxon>
        <taxon>Fabaceae</taxon>
        <taxon>Caesalpinioideae</taxon>
        <taxon>mimosoid clade</taxon>
        <taxon>Acacieae</taxon>
        <taxon>Acacia</taxon>
    </lineage>
</organism>
<dbReference type="Pfam" id="PF13456">
    <property type="entry name" value="RVT_3"/>
    <property type="match status" value="1"/>
</dbReference>
<dbReference type="InterPro" id="IPR036397">
    <property type="entry name" value="RNaseH_sf"/>
</dbReference>
<dbReference type="InterPro" id="IPR002156">
    <property type="entry name" value="RNaseH_domain"/>
</dbReference>
<dbReference type="Gene3D" id="3.30.420.10">
    <property type="entry name" value="Ribonuclease H-like superfamily/Ribonuclease H"/>
    <property type="match status" value="1"/>
</dbReference>
<dbReference type="PANTHER" id="PTHR47723">
    <property type="entry name" value="OS05G0353850 PROTEIN"/>
    <property type="match status" value="1"/>
</dbReference>
<sequence length="278" mass="31279">MHVLRDCTMASNLWNELKRGCFEPEFLNLQGLEWFKWNLKCTPQNWRLIFGIACWSLWNWRNKCIFEVEFQMPDSCSQCVLRYAKEVITARQKLGVQGVKQEVLVRWMPPLVGTFKLNVDGCSKGMGKLAGCGGLIRTDDGQWVTGFAKKLGACSAFKAELWAVLTSLKLAAELKLSNLIVEADSYTVIQLLQNLQDGIVNTDATRLLTEIGHVMPRFSRLLFAHVFREGNASADALANLAVLQEIPSAVFDRPPECLHSFLCRDVMGVALPRSILIQ</sequence>
<dbReference type="AlphaFoldDB" id="A0AAE1JWM6"/>
<evidence type="ECO:0000259" key="1">
    <source>
        <dbReference type="PROSITE" id="PS50879"/>
    </source>
</evidence>
<dbReference type="PANTHER" id="PTHR47723:SF19">
    <property type="entry name" value="POLYNUCLEOTIDYL TRANSFERASE, RIBONUCLEASE H-LIKE SUPERFAMILY PROTEIN"/>
    <property type="match status" value="1"/>
</dbReference>
<evidence type="ECO:0000313" key="2">
    <source>
        <dbReference type="EMBL" id="KAK4276978.1"/>
    </source>
</evidence>
<dbReference type="Proteomes" id="UP001293593">
    <property type="component" value="Unassembled WGS sequence"/>
</dbReference>
<dbReference type="InterPro" id="IPR044730">
    <property type="entry name" value="RNase_H-like_dom_plant"/>
</dbReference>
<dbReference type="EMBL" id="JAWXYG010000003">
    <property type="protein sequence ID" value="KAK4276978.1"/>
    <property type="molecule type" value="Genomic_DNA"/>
</dbReference>
<gene>
    <name evidence="2" type="ORF">QN277_015057</name>
</gene>
<feature type="domain" description="RNase H type-1" evidence="1">
    <location>
        <begin position="111"/>
        <end position="243"/>
    </location>
</feature>
<dbReference type="GO" id="GO:0004523">
    <property type="term" value="F:RNA-DNA hybrid ribonuclease activity"/>
    <property type="evidence" value="ECO:0007669"/>
    <property type="project" value="InterPro"/>
</dbReference>
<proteinExistence type="predicted"/>
<name>A0AAE1JWM6_9FABA</name>
<dbReference type="CDD" id="cd06222">
    <property type="entry name" value="RNase_H_like"/>
    <property type="match status" value="1"/>
</dbReference>